<feature type="region of interest" description="Disordered" evidence="1">
    <location>
        <begin position="66"/>
        <end position="96"/>
    </location>
</feature>
<feature type="compositionally biased region" description="Polar residues" evidence="1">
    <location>
        <begin position="287"/>
        <end position="307"/>
    </location>
</feature>
<keyword evidence="3" id="KW-1185">Reference proteome</keyword>
<organism evidence="2 3">
    <name type="scientific">Fasciola gigantica</name>
    <name type="common">Giant liver fluke</name>
    <dbReference type="NCBI Taxonomy" id="46835"/>
    <lineage>
        <taxon>Eukaryota</taxon>
        <taxon>Metazoa</taxon>
        <taxon>Spiralia</taxon>
        <taxon>Lophotrochozoa</taxon>
        <taxon>Platyhelminthes</taxon>
        <taxon>Trematoda</taxon>
        <taxon>Digenea</taxon>
        <taxon>Plagiorchiida</taxon>
        <taxon>Echinostomata</taxon>
        <taxon>Echinostomatoidea</taxon>
        <taxon>Fasciolidae</taxon>
        <taxon>Fasciola</taxon>
    </lineage>
</organism>
<dbReference type="OrthoDB" id="10598253at2759"/>
<feature type="compositionally biased region" description="Polar residues" evidence="1">
    <location>
        <begin position="256"/>
        <end position="265"/>
    </location>
</feature>
<name>A0A504Z4B2_FASGI</name>
<dbReference type="STRING" id="46835.A0A504Z4B2"/>
<accession>A0A504Z4B2</accession>
<gene>
    <name evidence="2" type="ORF">FGIG_11482</name>
</gene>
<dbReference type="EMBL" id="SUNJ01000883">
    <property type="protein sequence ID" value="TPP67261.1"/>
    <property type="molecule type" value="Genomic_DNA"/>
</dbReference>
<reference evidence="2 3" key="1">
    <citation type="submission" date="2019-04" db="EMBL/GenBank/DDBJ databases">
        <title>Annotation for the trematode Fasciola gigantica.</title>
        <authorList>
            <person name="Choi Y.-J."/>
        </authorList>
    </citation>
    <scope>NUCLEOTIDE SEQUENCE [LARGE SCALE GENOMIC DNA]</scope>
    <source>
        <strain evidence="2">Uganda_cow_1</strain>
    </source>
</reference>
<evidence type="ECO:0000256" key="1">
    <source>
        <dbReference type="SAM" id="MobiDB-lite"/>
    </source>
</evidence>
<dbReference type="Proteomes" id="UP000316759">
    <property type="component" value="Unassembled WGS sequence"/>
</dbReference>
<dbReference type="AlphaFoldDB" id="A0A504Z4B2"/>
<feature type="compositionally biased region" description="Polar residues" evidence="1">
    <location>
        <begin position="152"/>
        <end position="161"/>
    </location>
</feature>
<evidence type="ECO:0000313" key="3">
    <source>
        <dbReference type="Proteomes" id="UP000316759"/>
    </source>
</evidence>
<evidence type="ECO:0000313" key="2">
    <source>
        <dbReference type="EMBL" id="TPP67261.1"/>
    </source>
</evidence>
<sequence length="330" mass="35870">MRERMFSVQSLYQHHQPNLAHGKPGILSEEAELLDTYYILENYQATKDYELSVSAHQIVQLLHRCDSPRRPDTNHAQTDPVDGQSTLSKQTAKLDPNAPGEWALIRVLVHGPTNTGSNNNNNNTLQSPIKEGFIPSRLIGAPSGRPRRRPPNVQTGSSRRPSTAVRKWLPVGETRRAGPAHPGKRGSKVDLTQSQVVATAASDRVTPTTPPSTTELGAILDNVSEESIEVELPPPMSELQVLSAPVSEPEPDNTELEPNSTGSQSEDLEVIDSGSGGRRIRHESEKSGGTTTITGTEPMDNGTSIAGPSTGPGDWDERTSERVCYSTYFQ</sequence>
<protein>
    <submittedName>
        <fullName evidence="2">Triple functional domain protein</fullName>
    </submittedName>
</protein>
<feature type="region of interest" description="Disordered" evidence="1">
    <location>
        <begin position="244"/>
        <end position="319"/>
    </location>
</feature>
<feature type="region of interest" description="Disordered" evidence="1">
    <location>
        <begin position="112"/>
        <end position="191"/>
    </location>
</feature>
<feature type="compositionally biased region" description="Low complexity" evidence="1">
    <location>
        <begin position="113"/>
        <end position="124"/>
    </location>
</feature>
<proteinExistence type="predicted"/>
<comment type="caution">
    <text evidence="2">The sequence shown here is derived from an EMBL/GenBank/DDBJ whole genome shotgun (WGS) entry which is preliminary data.</text>
</comment>